<dbReference type="InterPro" id="IPR001680">
    <property type="entry name" value="WD40_rpt"/>
</dbReference>
<protein>
    <submittedName>
        <fullName evidence="2">Transcriptional corepressor LEUNIG</fullName>
    </submittedName>
</protein>
<dbReference type="InterPro" id="IPR044716">
    <property type="entry name" value="LEUNIG-like"/>
</dbReference>
<dbReference type="SUPFAM" id="SSF50978">
    <property type="entry name" value="WD40 repeat-like"/>
    <property type="match status" value="1"/>
</dbReference>
<organism evidence="2 3">
    <name type="scientific">Morella rubra</name>
    <name type="common">Chinese bayberry</name>
    <dbReference type="NCBI Taxonomy" id="262757"/>
    <lineage>
        <taxon>Eukaryota</taxon>
        <taxon>Viridiplantae</taxon>
        <taxon>Streptophyta</taxon>
        <taxon>Embryophyta</taxon>
        <taxon>Tracheophyta</taxon>
        <taxon>Spermatophyta</taxon>
        <taxon>Magnoliopsida</taxon>
        <taxon>eudicotyledons</taxon>
        <taxon>Gunneridae</taxon>
        <taxon>Pentapetalae</taxon>
        <taxon>rosids</taxon>
        <taxon>fabids</taxon>
        <taxon>Fagales</taxon>
        <taxon>Myricaceae</taxon>
        <taxon>Morella</taxon>
    </lineage>
</organism>
<dbReference type="GO" id="GO:0003714">
    <property type="term" value="F:transcription corepressor activity"/>
    <property type="evidence" value="ECO:0007669"/>
    <property type="project" value="InterPro"/>
</dbReference>
<keyword evidence="3" id="KW-1185">Reference proteome</keyword>
<sequence>MKMGHMQHSSSLQPDQLQQQQLQQHSSSGAANSTGTGKTERGGMAQVRFQPRIGNLLAAASDKVVSIFDIETDRQTYSFQGHAEMVNYICHDGNGDYLASVSQNLVKIWSLVSGECIQELGSNGGNQFHSCVFHPSYSTLLIVGEILAAVPGAVDIWLRHRDANSSTREHNFSFGTVTCHWNGCVCKS</sequence>
<dbReference type="AlphaFoldDB" id="A0A6A1WRB6"/>
<evidence type="ECO:0000313" key="3">
    <source>
        <dbReference type="Proteomes" id="UP000516437"/>
    </source>
</evidence>
<comment type="caution">
    <text evidence="2">The sequence shown here is derived from an EMBL/GenBank/DDBJ whole genome shotgun (WGS) entry which is preliminary data.</text>
</comment>
<accession>A0A6A1WRB6</accession>
<dbReference type="PANTHER" id="PTHR44376">
    <property type="entry name" value="TRANSCRIPTIONAL REGULATOR OF FILAMENTOUS GROWTH FLO8"/>
    <property type="match status" value="1"/>
</dbReference>
<evidence type="ECO:0000256" key="1">
    <source>
        <dbReference type="SAM" id="MobiDB-lite"/>
    </source>
</evidence>
<dbReference type="EMBL" id="RXIC02000019">
    <property type="protein sequence ID" value="KAB1227186.1"/>
    <property type="molecule type" value="Genomic_DNA"/>
</dbReference>
<feature type="compositionally biased region" description="Low complexity" evidence="1">
    <location>
        <begin position="7"/>
        <end position="37"/>
    </location>
</feature>
<dbReference type="Pfam" id="PF00400">
    <property type="entry name" value="WD40"/>
    <property type="match status" value="1"/>
</dbReference>
<dbReference type="InterPro" id="IPR015943">
    <property type="entry name" value="WD40/YVTN_repeat-like_dom_sf"/>
</dbReference>
<dbReference type="Proteomes" id="UP000516437">
    <property type="component" value="Chromosome 1"/>
</dbReference>
<proteinExistence type="predicted"/>
<evidence type="ECO:0000313" key="2">
    <source>
        <dbReference type="EMBL" id="KAB1227186.1"/>
    </source>
</evidence>
<dbReference type="OrthoDB" id="5600002at2759"/>
<dbReference type="SMART" id="SM00320">
    <property type="entry name" value="WD40"/>
    <property type="match status" value="2"/>
</dbReference>
<feature type="region of interest" description="Disordered" evidence="1">
    <location>
        <begin position="1"/>
        <end position="42"/>
    </location>
</feature>
<gene>
    <name evidence="2" type="ORF">CJ030_MR1G029014</name>
</gene>
<reference evidence="2 3" key="1">
    <citation type="journal article" date="2019" name="Plant Biotechnol. J.">
        <title>The red bayberry genome and genetic basis of sex determination.</title>
        <authorList>
            <person name="Jia H.M."/>
            <person name="Jia H.J."/>
            <person name="Cai Q.L."/>
            <person name="Wang Y."/>
            <person name="Zhao H.B."/>
            <person name="Yang W.F."/>
            <person name="Wang G.Y."/>
            <person name="Li Y.H."/>
            <person name="Zhan D.L."/>
            <person name="Shen Y.T."/>
            <person name="Niu Q.F."/>
            <person name="Chang L."/>
            <person name="Qiu J."/>
            <person name="Zhao L."/>
            <person name="Xie H.B."/>
            <person name="Fu W.Y."/>
            <person name="Jin J."/>
            <person name="Li X.W."/>
            <person name="Jiao Y."/>
            <person name="Zhou C.C."/>
            <person name="Tu T."/>
            <person name="Chai C.Y."/>
            <person name="Gao J.L."/>
            <person name="Fan L.J."/>
            <person name="van de Weg E."/>
            <person name="Wang J.Y."/>
            <person name="Gao Z.S."/>
        </authorList>
    </citation>
    <scope>NUCLEOTIDE SEQUENCE [LARGE SCALE GENOMIC DNA]</scope>
    <source>
        <tissue evidence="2">Leaves</tissue>
    </source>
</reference>
<name>A0A6A1WRB6_9ROSI</name>
<dbReference type="InterPro" id="IPR036322">
    <property type="entry name" value="WD40_repeat_dom_sf"/>
</dbReference>
<dbReference type="Gene3D" id="2.130.10.10">
    <property type="entry name" value="YVTN repeat-like/Quinoprotein amine dehydrogenase"/>
    <property type="match status" value="1"/>
</dbReference>
<dbReference type="PANTHER" id="PTHR44376:SF22">
    <property type="entry name" value="TRANSCRIPTIONAL COREPRESSOR LEUNIG_HOMOLOG"/>
    <property type="match status" value="1"/>
</dbReference>